<feature type="chain" id="PRO_5045479867" description="Parvulin-like PPIase" evidence="9">
    <location>
        <begin position="24"/>
        <end position="291"/>
    </location>
</feature>
<organism evidence="11 12">
    <name type="scientific">Salipiger mangrovisoli</name>
    <dbReference type="NCBI Taxonomy" id="2865933"/>
    <lineage>
        <taxon>Bacteria</taxon>
        <taxon>Pseudomonadati</taxon>
        <taxon>Pseudomonadota</taxon>
        <taxon>Alphaproteobacteria</taxon>
        <taxon>Rhodobacterales</taxon>
        <taxon>Roseobacteraceae</taxon>
        <taxon>Salipiger</taxon>
    </lineage>
</organism>
<evidence type="ECO:0000256" key="4">
    <source>
        <dbReference type="ARBA" id="ARBA00018370"/>
    </source>
</evidence>
<dbReference type="GO" id="GO:0016853">
    <property type="term" value="F:isomerase activity"/>
    <property type="evidence" value="ECO:0007669"/>
    <property type="project" value="UniProtKB-KW"/>
</dbReference>
<dbReference type="PROSITE" id="PS01096">
    <property type="entry name" value="PPIC_PPIASE_1"/>
    <property type="match status" value="1"/>
</dbReference>
<reference evidence="11 12" key="1">
    <citation type="journal article" date="2021" name="Int. J. Syst. Evol. Microbiol.">
        <title>Salipiger mangrovisoli sp. nov., isolated from mangrove soil and the proposal for the reclassification of Paraphaeobacter pallidus as Salipiger pallidus comb. nov.</title>
        <authorList>
            <person name="Du J."/>
            <person name="Liu Y."/>
            <person name="Pei T."/>
            <person name="Deng M.R."/>
            <person name="Zhu H."/>
        </authorList>
    </citation>
    <scope>NUCLEOTIDE SEQUENCE [LARGE SCALE GENOMIC DNA]</scope>
    <source>
        <strain evidence="11 12">6D45A</strain>
    </source>
</reference>
<feature type="domain" description="PpiC" evidence="10">
    <location>
        <begin position="142"/>
        <end position="232"/>
    </location>
</feature>
<keyword evidence="9" id="KW-0732">Signal</keyword>
<dbReference type="InterPro" id="IPR050245">
    <property type="entry name" value="PrsA_foldase"/>
</dbReference>
<dbReference type="InterPro" id="IPR000297">
    <property type="entry name" value="PPIase_PpiC"/>
</dbReference>
<comment type="caution">
    <text evidence="11">The sequence shown here is derived from an EMBL/GenBank/DDBJ whole genome shotgun (WGS) entry which is preliminary data.</text>
</comment>
<evidence type="ECO:0000256" key="5">
    <source>
        <dbReference type="ARBA" id="ARBA00023110"/>
    </source>
</evidence>
<evidence type="ECO:0000256" key="6">
    <source>
        <dbReference type="ARBA" id="ARBA00030642"/>
    </source>
</evidence>
<dbReference type="Gene3D" id="1.10.8.1040">
    <property type="match status" value="1"/>
</dbReference>
<evidence type="ECO:0000313" key="12">
    <source>
        <dbReference type="Proteomes" id="UP000607796"/>
    </source>
</evidence>
<feature type="signal peptide" evidence="9">
    <location>
        <begin position="1"/>
        <end position="23"/>
    </location>
</feature>
<evidence type="ECO:0000259" key="10">
    <source>
        <dbReference type="PROSITE" id="PS50198"/>
    </source>
</evidence>
<dbReference type="Pfam" id="PF00639">
    <property type="entry name" value="Rotamase"/>
    <property type="match status" value="1"/>
</dbReference>
<evidence type="ECO:0000256" key="3">
    <source>
        <dbReference type="ARBA" id="ARBA00013194"/>
    </source>
</evidence>
<dbReference type="EMBL" id="JADFFK010000004">
    <property type="protein sequence ID" value="MBE9636727.1"/>
    <property type="molecule type" value="Genomic_DNA"/>
</dbReference>
<dbReference type="SUPFAM" id="SSF54534">
    <property type="entry name" value="FKBP-like"/>
    <property type="match status" value="1"/>
</dbReference>
<evidence type="ECO:0000256" key="1">
    <source>
        <dbReference type="ARBA" id="ARBA00000971"/>
    </source>
</evidence>
<evidence type="ECO:0000256" key="8">
    <source>
        <dbReference type="PROSITE-ProRule" id="PRU00278"/>
    </source>
</evidence>
<evidence type="ECO:0000256" key="7">
    <source>
        <dbReference type="ARBA" id="ARBA00031484"/>
    </source>
</evidence>
<dbReference type="Proteomes" id="UP000607796">
    <property type="component" value="Unassembled WGS sequence"/>
</dbReference>
<comment type="similarity">
    <text evidence="2">Belongs to the PpiC/parvulin rotamase family.</text>
</comment>
<evidence type="ECO:0000313" key="11">
    <source>
        <dbReference type="EMBL" id="MBE9636727.1"/>
    </source>
</evidence>
<gene>
    <name evidence="11" type="ORF">IQ782_07765</name>
</gene>
<keyword evidence="12" id="KW-1185">Reference proteome</keyword>
<dbReference type="PANTHER" id="PTHR47245:SF2">
    <property type="entry name" value="PEPTIDYL-PROLYL CIS-TRANS ISOMERASE HP_0175-RELATED"/>
    <property type="match status" value="1"/>
</dbReference>
<keyword evidence="5 8" id="KW-0697">Rotamase</keyword>
<evidence type="ECO:0000256" key="9">
    <source>
        <dbReference type="SAM" id="SignalP"/>
    </source>
</evidence>
<proteinExistence type="inferred from homology"/>
<protein>
    <recommendedName>
        <fullName evidence="4">Parvulin-like PPIase</fullName>
        <ecNumber evidence="3">5.2.1.8</ecNumber>
    </recommendedName>
    <alternativeName>
        <fullName evidence="6">Peptidyl-prolyl cis-trans isomerase plp</fullName>
    </alternativeName>
    <alternativeName>
        <fullName evidence="7">Rotamase plp</fullName>
    </alternativeName>
</protein>
<dbReference type="InterPro" id="IPR046357">
    <property type="entry name" value="PPIase_dom_sf"/>
</dbReference>
<accession>A0ABR9WZR3</accession>
<dbReference type="SUPFAM" id="SSF109998">
    <property type="entry name" value="Triger factor/SurA peptide-binding domain-like"/>
    <property type="match status" value="1"/>
</dbReference>
<comment type="catalytic activity">
    <reaction evidence="1">
        <text>[protein]-peptidylproline (omega=180) = [protein]-peptidylproline (omega=0)</text>
        <dbReference type="Rhea" id="RHEA:16237"/>
        <dbReference type="Rhea" id="RHEA-COMP:10747"/>
        <dbReference type="Rhea" id="RHEA-COMP:10748"/>
        <dbReference type="ChEBI" id="CHEBI:83833"/>
        <dbReference type="ChEBI" id="CHEBI:83834"/>
        <dbReference type="EC" id="5.2.1.8"/>
    </reaction>
</comment>
<dbReference type="PROSITE" id="PS50198">
    <property type="entry name" value="PPIC_PPIASE_2"/>
    <property type="match status" value="1"/>
</dbReference>
<dbReference type="InterPro" id="IPR023058">
    <property type="entry name" value="PPIase_PpiC_CS"/>
</dbReference>
<dbReference type="InterPro" id="IPR027304">
    <property type="entry name" value="Trigger_fact/SurA_dom_sf"/>
</dbReference>
<dbReference type="PANTHER" id="PTHR47245">
    <property type="entry name" value="PEPTIDYLPROLYL ISOMERASE"/>
    <property type="match status" value="1"/>
</dbReference>
<name>A0ABR9WZR3_9RHOB</name>
<dbReference type="EC" id="5.2.1.8" evidence="3"/>
<dbReference type="RefSeq" id="WP_194134044.1">
    <property type="nucleotide sequence ID" value="NZ_JADFFK010000004.1"/>
</dbReference>
<dbReference type="Gene3D" id="3.10.50.40">
    <property type="match status" value="1"/>
</dbReference>
<evidence type="ECO:0000256" key="2">
    <source>
        <dbReference type="ARBA" id="ARBA00007656"/>
    </source>
</evidence>
<keyword evidence="8 11" id="KW-0413">Isomerase</keyword>
<sequence length="291" mass="31243">MPKTLTKLGAAALALTLAMPLHAQEQAQEQTEAMSADTVVATVNGTDITLGEMLVVRASLPEQYQQLGDDVLWDGILDQLVQQEVLAQDEKAVETKRVDLSLKTERRTLLAAETVSAVADAAVTDEALQAAYDAQFADAEQGQEYNASHILVETEDEAKAIIEELNGGSDFAEVAKSKSTGPSGPNGGELGWFSKGMMVEPFETAVEGMEPGTISEAPVQTQFGWHVIKLNETRAKEAPKLDEVRDQLAQQVQQEAVAAYMDEAEAGAEITRKASGDVDPSILSNLELLED</sequence>